<evidence type="ECO:0000256" key="1">
    <source>
        <dbReference type="SAM" id="MobiDB-lite"/>
    </source>
</evidence>
<keyword evidence="3" id="KW-1185">Reference proteome</keyword>
<dbReference type="Proteomes" id="UP000011138">
    <property type="component" value="Segment"/>
</dbReference>
<feature type="region of interest" description="Disordered" evidence="1">
    <location>
        <begin position="1"/>
        <end position="25"/>
    </location>
</feature>
<feature type="compositionally biased region" description="Basic and acidic residues" evidence="1">
    <location>
        <begin position="14"/>
        <end position="25"/>
    </location>
</feature>
<proteinExistence type="predicted"/>
<sequence length="61" mass="6850">MTPSVPVRVPGHRLQGDDQHPERGLHHVSEDEAVQIIRGMVAELDEAHREEVRTLTEDASD</sequence>
<organism evidence="2 3">
    <name type="scientific">Halorubrum sodomense tailed virus 2</name>
    <dbReference type="NCBI Taxonomy" id="1262527"/>
    <lineage>
        <taxon>Viruses</taxon>
        <taxon>Duplodnaviria</taxon>
        <taxon>Heunggongvirae</taxon>
        <taxon>Uroviricota</taxon>
        <taxon>Caudoviricetes</taxon>
        <taxon>Thumleimavirales</taxon>
        <taxon>Hafunaviridae</taxon>
        <taxon>Mincapvirus</taxon>
        <taxon>Mincapvirus eilatense</taxon>
        <taxon>Mincapvirus HSTV2</taxon>
    </lineage>
</organism>
<dbReference type="RefSeq" id="YP_007379154.1">
    <property type="nucleotide sequence ID" value="NC_020159.1"/>
</dbReference>
<dbReference type="OrthoDB" id="36969at10239"/>
<dbReference type="GeneID" id="14477213"/>
<reference evidence="2 3" key="1">
    <citation type="journal article" date="2013" name="J. Virol.">
        <title>Insights into head-tailed viruses infecting extremely halophilic archaea.</title>
        <authorList>
            <person name="Pietila M.K."/>
            <person name="Laurinmaki P."/>
            <person name="Russell D.A."/>
            <person name="Ko C.C."/>
            <person name="Jacobs-Sera D."/>
            <person name="Butcher S.J."/>
            <person name="Bamford D.H."/>
            <person name="Hendrix R.W."/>
        </authorList>
    </citation>
    <scope>NUCLEOTIDE SEQUENCE [LARGE SCALE GENOMIC DNA]</scope>
</reference>
<evidence type="ECO:0000313" key="3">
    <source>
        <dbReference type="Proteomes" id="UP000011138"/>
    </source>
</evidence>
<dbReference type="EMBL" id="KC117376">
    <property type="protein sequence ID" value="AGC34343.1"/>
    <property type="molecule type" value="Genomic_DNA"/>
</dbReference>
<evidence type="ECO:0000313" key="2">
    <source>
        <dbReference type="EMBL" id="AGC34343.1"/>
    </source>
</evidence>
<accession>L7TIX6</accession>
<protein>
    <submittedName>
        <fullName evidence="2">Uncharacterized protein</fullName>
    </submittedName>
</protein>
<dbReference type="KEGG" id="vg:14477213"/>
<name>L7TIX6_9CAUD</name>
<gene>
    <name evidence="2" type="primary">76</name>
    <name evidence="2" type="ORF">HSTV2_76</name>
</gene>